<dbReference type="PANTHER" id="PTHR35705:SF7">
    <property type="entry name" value="OS01G0235350 PROTEIN"/>
    <property type="match status" value="1"/>
</dbReference>
<dbReference type="InterPro" id="IPR058610">
    <property type="entry name" value="WIT1_2_N"/>
</dbReference>
<evidence type="ECO:0000313" key="5">
    <source>
        <dbReference type="Proteomes" id="UP000011116"/>
    </source>
</evidence>
<dbReference type="AlphaFoldDB" id="A0A8I6XKX3"/>
<accession>A0A8I6XKX3</accession>
<reference evidence="4" key="3">
    <citation type="submission" date="2022-01" db="UniProtKB">
        <authorList>
            <consortium name="EnsemblPlants"/>
        </authorList>
    </citation>
    <scope>IDENTIFICATION</scope>
    <source>
        <strain evidence="4">subsp. vulgare</strain>
    </source>
</reference>
<dbReference type="Gramene" id="HORVU.MOREX.r3.3HG0249760.1">
    <property type="protein sequence ID" value="HORVU.MOREX.r3.3HG0249760.1"/>
    <property type="gene ID" value="HORVU.MOREX.r3.3HG0249760"/>
</dbReference>
<evidence type="ECO:0000259" key="3">
    <source>
        <dbReference type="Pfam" id="PF26581"/>
    </source>
</evidence>
<keyword evidence="2" id="KW-1133">Transmembrane helix</keyword>
<dbReference type="EnsemblPlants" id="HORVU.MOREX.r3.3HG0249760.1">
    <property type="protein sequence ID" value="HORVU.MOREX.r3.3HG0249760.1"/>
    <property type="gene ID" value="HORVU.MOREX.r3.3HG0249760"/>
</dbReference>
<evidence type="ECO:0000313" key="4">
    <source>
        <dbReference type="EnsemblPlants" id="HORVU.MOREX.r3.3HG0249760.1"/>
    </source>
</evidence>
<dbReference type="Pfam" id="PF26581">
    <property type="entry name" value="WIT1_2_N"/>
    <property type="match status" value="1"/>
</dbReference>
<feature type="transmembrane region" description="Helical" evidence="2">
    <location>
        <begin position="644"/>
        <end position="664"/>
    </location>
</feature>
<dbReference type="RefSeq" id="XP_044972314.1">
    <property type="nucleotide sequence ID" value="XM_045116379.1"/>
</dbReference>
<sequence length="665" mass="74297">MDFESTQDDYCFQENVLPHGDGSNGAGNSAGVMSRVDLEIEFGSEKLLNLEILVMEVANRANDIEPLMLDPGSLSTESFEKAFEFDVLYGILDAEVRELERLVSYIQIEIGNVEKKVNGEESEDWLKGKLHGATESLKQMQEVIATIRRESANFDKALDPSRHKAENSEDDAYENGHISSHTTIQDEGQRNVLQMLEQSIANELDLENKLSDLGVLVEELKMKLHHVEQGSYLLEESVETISERMFAAENASELFLVASKELVNRINTMQYQLSASGCRESDLKSKLEQSLVQLNTLNGSLKMMQDSGEKSASQDSMQSQRLSTPEFFTLQHKVQKLEELLRESCSQLQFVTVSTEGNEKEHNMSQSEMSTFRNIINDIKEAVSKAESRTQMAEARCAELTHANVQLNGELNHMKTRGSDKAGLSEMDLMETEAQLEHTMASVEAISEHQSMLKSSISDMQHVIEDLKEKYLKAETRAESAESKCTLLTDTNFELSEEISFLRGRVEGLENSLHQANQLKLSTAKDIGIKTKTITDLVAKLALERERLHLQIVTLTKKNRMLTQKCKENVNEGTLLSKKVTANEGELRPTNVTGEVVLGSSPMQTKVKADALIGEKEAGITAALDDESGTLETVRPMEPILLNWKYIFVAFLVLLAAALVHLQLT</sequence>
<keyword evidence="2" id="KW-0812">Transmembrane</keyword>
<dbReference type="SUPFAM" id="SSF57997">
    <property type="entry name" value="Tropomyosin"/>
    <property type="match status" value="1"/>
</dbReference>
<dbReference type="KEGG" id="hvg:123439689"/>
<dbReference type="GeneID" id="123439689"/>
<evidence type="ECO:0000256" key="1">
    <source>
        <dbReference type="SAM" id="Coils"/>
    </source>
</evidence>
<protein>
    <recommendedName>
        <fullName evidence="3">WIT1/2 N-terminal helical bundle domain-containing protein</fullName>
    </recommendedName>
</protein>
<reference evidence="4" key="2">
    <citation type="submission" date="2020-10" db="EMBL/GenBank/DDBJ databases">
        <authorList>
            <person name="Scholz U."/>
            <person name="Mascher M."/>
            <person name="Fiebig A."/>
        </authorList>
    </citation>
    <scope>NUCLEOTIDE SEQUENCE [LARGE SCALE GENOMIC DNA]</scope>
    <source>
        <strain evidence="4">cv. Morex</strain>
    </source>
</reference>
<name>A0A8I6XKX3_HORVV</name>
<dbReference type="Gramene" id="HORVU.MOREX.r2.3HG0207420.1">
    <property type="protein sequence ID" value="HORVU.MOREX.r2.3HG0207420.1"/>
    <property type="gene ID" value="HORVU.MOREX.r2.3HG0207420"/>
</dbReference>
<feature type="domain" description="WIT1/2 N-terminal helical bundle" evidence="3">
    <location>
        <begin position="28"/>
        <end position="159"/>
    </location>
</feature>
<organism evidence="4 5">
    <name type="scientific">Hordeum vulgare subsp. vulgare</name>
    <name type="common">Domesticated barley</name>
    <dbReference type="NCBI Taxonomy" id="112509"/>
    <lineage>
        <taxon>Eukaryota</taxon>
        <taxon>Viridiplantae</taxon>
        <taxon>Streptophyta</taxon>
        <taxon>Embryophyta</taxon>
        <taxon>Tracheophyta</taxon>
        <taxon>Spermatophyta</taxon>
        <taxon>Magnoliopsida</taxon>
        <taxon>Liliopsida</taxon>
        <taxon>Poales</taxon>
        <taxon>Poaceae</taxon>
        <taxon>BOP clade</taxon>
        <taxon>Pooideae</taxon>
        <taxon>Triticodae</taxon>
        <taxon>Triticeae</taxon>
        <taxon>Hordeinae</taxon>
        <taxon>Hordeum</taxon>
    </lineage>
</organism>
<feature type="coiled-coil region" evidence="1">
    <location>
        <begin position="457"/>
        <end position="519"/>
    </location>
</feature>
<dbReference type="OMA" id="GMLRSSM"/>
<dbReference type="PANTHER" id="PTHR35705">
    <property type="entry name" value="WPP DOMAIN-INTERACTING TAIL-ANCHORED PROTEIN 1"/>
    <property type="match status" value="1"/>
</dbReference>
<dbReference type="OrthoDB" id="1936068at2759"/>
<dbReference type="InterPro" id="IPR039976">
    <property type="entry name" value="WIT1/WIT2"/>
</dbReference>
<proteinExistence type="predicted"/>
<keyword evidence="2" id="KW-0472">Membrane</keyword>
<evidence type="ECO:0000256" key="2">
    <source>
        <dbReference type="SAM" id="Phobius"/>
    </source>
</evidence>
<keyword evidence="1" id="KW-0175">Coiled coil</keyword>
<reference evidence="5" key="1">
    <citation type="journal article" date="2012" name="Nature">
        <title>A physical, genetic and functional sequence assembly of the barley genome.</title>
        <authorList>
            <consortium name="The International Barley Genome Sequencing Consortium"/>
            <person name="Mayer K.F."/>
            <person name="Waugh R."/>
            <person name="Brown J.W."/>
            <person name="Schulman A."/>
            <person name="Langridge P."/>
            <person name="Platzer M."/>
            <person name="Fincher G.B."/>
            <person name="Muehlbauer G.J."/>
            <person name="Sato K."/>
            <person name="Close T.J."/>
            <person name="Wise R.P."/>
            <person name="Stein N."/>
        </authorList>
    </citation>
    <scope>NUCLEOTIDE SEQUENCE [LARGE SCALE GENOMIC DNA]</scope>
    <source>
        <strain evidence="5">cv. Morex</strain>
    </source>
</reference>
<gene>
    <name evidence="4" type="primary">LOC123439689</name>
</gene>
<dbReference type="SMR" id="A0A8I6XKX3"/>
<dbReference type="Proteomes" id="UP000011116">
    <property type="component" value="Chromosome 3H"/>
</dbReference>
<keyword evidence="5" id="KW-1185">Reference proteome</keyword>